<keyword evidence="3" id="KW-1185">Reference proteome</keyword>
<protein>
    <submittedName>
        <fullName evidence="2">Uncharacterized protein</fullName>
    </submittedName>
</protein>
<feature type="compositionally biased region" description="Polar residues" evidence="1">
    <location>
        <begin position="1"/>
        <end position="11"/>
    </location>
</feature>
<dbReference type="AlphaFoldDB" id="A0AAN9RYM6"/>
<sequence>MNTASSWTNCSLLLGKPIKDSPESRGINPSLPHNPNSDRFKTAKPSKARTKNSKPQNRQHKQIPNVGTGKSHVKNRHVADGREQHKRRVLIQCSKFEDRIERRVHVVNGRSSVVLIKFWNEGTRGVVSQEIETRWL</sequence>
<name>A0AAN9RYM6_PSOTE</name>
<feature type="compositionally biased region" description="Basic residues" evidence="1">
    <location>
        <begin position="42"/>
        <end position="61"/>
    </location>
</feature>
<accession>A0AAN9RYM6</accession>
<evidence type="ECO:0000256" key="1">
    <source>
        <dbReference type="SAM" id="MobiDB-lite"/>
    </source>
</evidence>
<organism evidence="2 3">
    <name type="scientific">Psophocarpus tetragonolobus</name>
    <name type="common">Winged bean</name>
    <name type="synonym">Dolichos tetragonolobus</name>
    <dbReference type="NCBI Taxonomy" id="3891"/>
    <lineage>
        <taxon>Eukaryota</taxon>
        <taxon>Viridiplantae</taxon>
        <taxon>Streptophyta</taxon>
        <taxon>Embryophyta</taxon>
        <taxon>Tracheophyta</taxon>
        <taxon>Spermatophyta</taxon>
        <taxon>Magnoliopsida</taxon>
        <taxon>eudicotyledons</taxon>
        <taxon>Gunneridae</taxon>
        <taxon>Pentapetalae</taxon>
        <taxon>rosids</taxon>
        <taxon>fabids</taxon>
        <taxon>Fabales</taxon>
        <taxon>Fabaceae</taxon>
        <taxon>Papilionoideae</taxon>
        <taxon>50 kb inversion clade</taxon>
        <taxon>NPAAA clade</taxon>
        <taxon>indigoferoid/millettioid clade</taxon>
        <taxon>Phaseoleae</taxon>
        <taxon>Psophocarpus</taxon>
    </lineage>
</organism>
<reference evidence="2 3" key="1">
    <citation type="submission" date="2024-01" db="EMBL/GenBank/DDBJ databases">
        <title>The genomes of 5 underutilized Papilionoideae crops provide insights into root nodulation and disease resistanc.</title>
        <authorList>
            <person name="Jiang F."/>
        </authorList>
    </citation>
    <scope>NUCLEOTIDE SEQUENCE [LARGE SCALE GENOMIC DNA]</scope>
    <source>
        <strain evidence="2">DUOXIRENSHENG_FW03</strain>
        <tissue evidence="2">Leaves</tissue>
    </source>
</reference>
<dbReference type="EMBL" id="JAYMYS010000008">
    <property type="protein sequence ID" value="KAK7385391.1"/>
    <property type="molecule type" value="Genomic_DNA"/>
</dbReference>
<proteinExistence type="predicted"/>
<dbReference type="Proteomes" id="UP001386955">
    <property type="component" value="Unassembled WGS sequence"/>
</dbReference>
<evidence type="ECO:0000313" key="3">
    <source>
        <dbReference type="Proteomes" id="UP001386955"/>
    </source>
</evidence>
<feature type="region of interest" description="Disordered" evidence="1">
    <location>
        <begin position="1"/>
        <end position="85"/>
    </location>
</feature>
<comment type="caution">
    <text evidence="2">The sequence shown here is derived from an EMBL/GenBank/DDBJ whole genome shotgun (WGS) entry which is preliminary data.</text>
</comment>
<evidence type="ECO:0000313" key="2">
    <source>
        <dbReference type="EMBL" id="KAK7385391.1"/>
    </source>
</evidence>
<gene>
    <name evidence="2" type="ORF">VNO78_31108</name>
</gene>